<keyword evidence="3 7" id="KW-1003">Cell membrane</keyword>
<feature type="transmembrane region" description="Helical" evidence="8">
    <location>
        <begin position="49"/>
        <end position="65"/>
    </location>
</feature>
<evidence type="ECO:0000313" key="9">
    <source>
        <dbReference type="EMBL" id="MCW6036517.1"/>
    </source>
</evidence>
<name>A0ABT3L4U1_9CYAN</name>
<evidence type="ECO:0000256" key="2">
    <source>
        <dbReference type="ARBA" id="ARBA00010323"/>
    </source>
</evidence>
<dbReference type="EMBL" id="JAIHOM010000038">
    <property type="protein sequence ID" value="MCW6036517.1"/>
    <property type="molecule type" value="Genomic_DNA"/>
</dbReference>
<feature type="transmembrane region" description="Helical" evidence="8">
    <location>
        <begin position="466"/>
        <end position="487"/>
    </location>
</feature>
<keyword evidence="7" id="KW-0808">Transferase</keyword>
<keyword evidence="5 8" id="KW-1133">Transmembrane helix</keyword>
<feature type="transmembrane region" description="Helical" evidence="8">
    <location>
        <begin position="77"/>
        <end position="97"/>
    </location>
</feature>
<evidence type="ECO:0000313" key="10">
    <source>
        <dbReference type="Proteomes" id="UP001526426"/>
    </source>
</evidence>
<comment type="similarity">
    <text evidence="2 7">Belongs to the membrane-bound acyltransferase family.</text>
</comment>
<dbReference type="InterPro" id="IPR028362">
    <property type="entry name" value="AlgI"/>
</dbReference>
<feature type="transmembrane region" description="Helical" evidence="8">
    <location>
        <begin position="117"/>
        <end position="138"/>
    </location>
</feature>
<dbReference type="Pfam" id="PF03062">
    <property type="entry name" value="MBOAT"/>
    <property type="match status" value="1"/>
</dbReference>
<dbReference type="InterPro" id="IPR024194">
    <property type="entry name" value="Ac/AlaTfrase_AlgI/DltB"/>
</dbReference>
<comment type="caution">
    <text evidence="9">The sequence shown here is derived from an EMBL/GenBank/DDBJ whole genome shotgun (WGS) entry which is preliminary data.</text>
</comment>
<evidence type="ECO:0000256" key="5">
    <source>
        <dbReference type="ARBA" id="ARBA00022989"/>
    </source>
</evidence>
<sequence length="496" mass="57347">MNFVSLIFPFFLIIVFTLYWHLKTQTQRNVLLLIASYVFYGWWDARFCLLILASSLLDFFIGLNLKTNQNPKQRRHLLGASLLFNLGMLGIFKYFNFFVDNFVSVFASLGINLNSPALYIILPVGISFYTFQTLSYTLDIYRGKLQPTHSLLEFLTFVSFFPQLVAGPIERAAHLLPQFGVQQSFDYKNARLGCQLILWGLFKKVAVADPLGVQFVNPVYNQIQTATGAEIALATVAFAFQIYGDFSGYSNIAIGTAKLFNIDLCQNFNKPYLSPNINEFWRRWHISLYQWFKDYVYIPLGGSRGTMLQGIRNIVITFGLSGLWHGARWTFVWWGLLNGLALIPQFVSQYWQRQEQLKGKNLAREFRFLPPFVGQILGILITFIFICFTWIFFRAETLSQAIQALGVIVQGFAYPSQWLQDGYDLIVRGDTRSNFISLACLFILLVCEVCDEYWPNFKERVFNTPLKLHWIVYSLGVWITLVQTRVISSDFIYFQF</sequence>
<gene>
    <name evidence="9" type="ORF">K4A83_09595</name>
</gene>
<evidence type="ECO:0000256" key="1">
    <source>
        <dbReference type="ARBA" id="ARBA00004651"/>
    </source>
</evidence>
<evidence type="ECO:0000256" key="4">
    <source>
        <dbReference type="ARBA" id="ARBA00022692"/>
    </source>
</evidence>
<accession>A0ABT3L4U1</accession>
<dbReference type="InterPro" id="IPR051085">
    <property type="entry name" value="MB_O-acyltransferase"/>
</dbReference>
<dbReference type="PIRSF" id="PIRSF500217">
    <property type="entry name" value="AlgI"/>
    <property type="match status" value="1"/>
</dbReference>
<keyword evidence="7" id="KW-0012">Acyltransferase</keyword>
<dbReference type="PANTHER" id="PTHR13285">
    <property type="entry name" value="ACYLTRANSFERASE"/>
    <property type="match status" value="1"/>
</dbReference>
<dbReference type="RefSeq" id="WP_265264286.1">
    <property type="nucleotide sequence ID" value="NZ_JAIHOM010000038.1"/>
</dbReference>
<keyword evidence="10" id="KW-1185">Reference proteome</keyword>
<dbReference type="PANTHER" id="PTHR13285:SF18">
    <property type="entry name" value="PROTEIN-CYSTEINE N-PALMITOYLTRANSFERASE RASP"/>
    <property type="match status" value="1"/>
</dbReference>
<protein>
    <submittedName>
        <fullName evidence="9">MBOAT family protein</fullName>
    </submittedName>
</protein>
<dbReference type="InterPro" id="IPR004299">
    <property type="entry name" value="MBOAT_fam"/>
</dbReference>
<keyword evidence="6 7" id="KW-0472">Membrane</keyword>
<feature type="transmembrane region" description="Helical" evidence="8">
    <location>
        <begin position="372"/>
        <end position="393"/>
    </location>
</feature>
<evidence type="ECO:0000256" key="3">
    <source>
        <dbReference type="ARBA" id="ARBA00022475"/>
    </source>
</evidence>
<reference evidence="9 10" key="1">
    <citation type="submission" date="2021-08" db="EMBL/GenBank/DDBJ databases">
        <title>Draft genome sequence of Spirulina subsalsa with high tolerance to salinity and hype-accumulation of phycocyanin.</title>
        <authorList>
            <person name="Pei H."/>
            <person name="Jiang L."/>
        </authorList>
    </citation>
    <scope>NUCLEOTIDE SEQUENCE [LARGE SCALE GENOMIC DNA]</scope>
    <source>
        <strain evidence="9 10">FACHB-351</strain>
    </source>
</reference>
<dbReference type="Proteomes" id="UP001526426">
    <property type="component" value="Unassembled WGS sequence"/>
</dbReference>
<feature type="transmembrane region" description="Helical" evidence="8">
    <location>
        <begin position="310"/>
        <end position="327"/>
    </location>
</feature>
<feature type="transmembrane region" description="Helical" evidence="8">
    <location>
        <begin position="6"/>
        <end position="22"/>
    </location>
</feature>
<proteinExistence type="inferred from homology"/>
<evidence type="ECO:0000256" key="6">
    <source>
        <dbReference type="ARBA" id="ARBA00023136"/>
    </source>
</evidence>
<organism evidence="9 10">
    <name type="scientific">Spirulina subsalsa FACHB-351</name>
    <dbReference type="NCBI Taxonomy" id="234711"/>
    <lineage>
        <taxon>Bacteria</taxon>
        <taxon>Bacillati</taxon>
        <taxon>Cyanobacteriota</taxon>
        <taxon>Cyanophyceae</taxon>
        <taxon>Spirulinales</taxon>
        <taxon>Spirulinaceae</taxon>
        <taxon>Spirulina</taxon>
    </lineage>
</organism>
<evidence type="ECO:0000256" key="7">
    <source>
        <dbReference type="PIRNR" id="PIRNR016636"/>
    </source>
</evidence>
<comment type="subcellular location">
    <subcellularLocation>
        <location evidence="1">Cell membrane</location>
        <topology evidence="1">Multi-pass membrane protein</topology>
    </subcellularLocation>
</comment>
<evidence type="ECO:0000256" key="8">
    <source>
        <dbReference type="SAM" id="Phobius"/>
    </source>
</evidence>
<dbReference type="PIRSF" id="PIRSF016636">
    <property type="entry name" value="AlgI_DltB"/>
    <property type="match status" value="1"/>
</dbReference>
<keyword evidence="4 8" id="KW-0812">Transmembrane</keyword>